<protein>
    <submittedName>
        <fullName evidence="2">Uncharacterized protein</fullName>
    </submittedName>
</protein>
<dbReference type="RefSeq" id="WP_176946864.1">
    <property type="nucleotide sequence ID" value="NZ_FNCC01000009.1"/>
</dbReference>
<dbReference type="EMBL" id="FNCC01000009">
    <property type="protein sequence ID" value="SDG57175.1"/>
    <property type="molecule type" value="Genomic_DNA"/>
</dbReference>
<accession>A0A1G7VBD2</accession>
<dbReference type="STRING" id="200378.SAMN05216553_109136"/>
<gene>
    <name evidence="2" type="ORF">SAMN05216553_109136</name>
</gene>
<proteinExistence type="predicted"/>
<evidence type="ECO:0000256" key="1">
    <source>
        <dbReference type="SAM" id="MobiDB-lite"/>
    </source>
</evidence>
<organism evidence="2 3">
    <name type="scientific">Lentzea fradiae</name>
    <dbReference type="NCBI Taxonomy" id="200378"/>
    <lineage>
        <taxon>Bacteria</taxon>
        <taxon>Bacillati</taxon>
        <taxon>Actinomycetota</taxon>
        <taxon>Actinomycetes</taxon>
        <taxon>Pseudonocardiales</taxon>
        <taxon>Pseudonocardiaceae</taxon>
        <taxon>Lentzea</taxon>
    </lineage>
</organism>
<dbReference type="AlphaFoldDB" id="A0A1G7VBD2"/>
<name>A0A1G7VBD2_9PSEU</name>
<evidence type="ECO:0000313" key="3">
    <source>
        <dbReference type="Proteomes" id="UP000199623"/>
    </source>
</evidence>
<evidence type="ECO:0000313" key="2">
    <source>
        <dbReference type="EMBL" id="SDG57175.1"/>
    </source>
</evidence>
<feature type="compositionally biased region" description="Basic and acidic residues" evidence="1">
    <location>
        <begin position="1"/>
        <end position="12"/>
    </location>
</feature>
<reference evidence="3" key="1">
    <citation type="submission" date="2016-10" db="EMBL/GenBank/DDBJ databases">
        <authorList>
            <person name="Varghese N."/>
            <person name="Submissions S."/>
        </authorList>
    </citation>
    <scope>NUCLEOTIDE SEQUENCE [LARGE SCALE GENOMIC DNA]</scope>
    <source>
        <strain evidence="3">CGMCC 4.3506</strain>
    </source>
</reference>
<feature type="compositionally biased region" description="Basic and acidic residues" evidence="1">
    <location>
        <begin position="31"/>
        <end position="41"/>
    </location>
</feature>
<keyword evidence="3" id="KW-1185">Reference proteome</keyword>
<dbReference type="Proteomes" id="UP000199623">
    <property type="component" value="Unassembled WGS sequence"/>
</dbReference>
<feature type="region of interest" description="Disordered" evidence="1">
    <location>
        <begin position="1"/>
        <end position="53"/>
    </location>
</feature>
<sequence>MTGPENVERGAAEENSGVPVTPTEGAASRRPPSDPDQEKGSGLDGGGRYGEDG</sequence>
<feature type="compositionally biased region" description="Gly residues" evidence="1">
    <location>
        <begin position="42"/>
        <end position="53"/>
    </location>
</feature>